<dbReference type="SMART" id="SM00863">
    <property type="entry name" value="tRNA_SAD"/>
    <property type="match status" value="1"/>
</dbReference>
<dbReference type="GO" id="GO:0005737">
    <property type="term" value="C:cytoplasm"/>
    <property type="evidence" value="ECO:0007669"/>
    <property type="project" value="UniProtKB-SubCell"/>
</dbReference>
<evidence type="ECO:0000259" key="6">
    <source>
        <dbReference type="PROSITE" id="PS50860"/>
    </source>
</evidence>
<dbReference type="OrthoDB" id="9812949at2"/>
<evidence type="ECO:0000256" key="2">
    <source>
        <dbReference type="ARBA" id="ARBA00004496"/>
    </source>
</evidence>
<dbReference type="SUPFAM" id="SSF50447">
    <property type="entry name" value="Translation proteins"/>
    <property type="match status" value="1"/>
</dbReference>
<keyword evidence="3" id="KW-0479">Metal-binding</keyword>
<evidence type="ECO:0000256" key="1">
    <source>
        <dbReference type="ARBA" id="ARBA00001947"/>
    </source>
</evidence>
<accession>A0A0M7DCV2</accession>
<dbReference type="GO" id="GO:0005524">
    <property type="term" value="F:ATP binding"/>
    <property type="evidence" value="ECO:0007669"/>
    <property type="project" value="InterPro"/>
</dbReference>
<evidence type="ECO:0000256" key="5">
    <source>
        <dbReference type="SAM" id="MobiDB-lite"/>
    </source>
</evidence>
<dbReference type="GO" id="GO:0046872">
    <property type="term" value="F:metal ion binding"/>
    <property type="evidence" value="ECO:0007669"/>
    <property type="project" value="UniProtKB-KW"/>
</dbReference>
<dbReference type="Proteomes" id="UP000092950">
    <property type="component" value="Chromosome"/>
</dbReference>
<protein>
    <submittedName>
        <fullName evidence="8">Alanine--tRNA ligase</fullName>
        <ecNumber evidence="8">6.1.1.7</ecNumber>
    </submittedName>
    <submittedName>
        <fullName evidence="7">Alanyl-tRNA editing protein</fullName>
    </submittedName>
</protein>
<dbReference type="RefSeq" id="WP_043215048.1">
    <property type="nucleotide sequence ID" value="NZ_CAJGUP010000209.1"/>
</dbReference>
<dbReference type="InterPro" id="IPR018163">
    <property type="entry name" value="Thr/Ala-tRNA-synth_IIc_edit"/>
</dbReference>
<dbReference type="EMBL" id="CYTV01000002">
    <property type="protein sequence ID" value="CUI51736.1"/>
    <property type="molecule type" value="Genomic_DNA"/>
</dbReference>
<evidence type="ECO:0000313" key="10">
    <source>
        <dbReference type="Proteomes" id="UP000092950"/>
    </source>
</evidence>
<dbReference type="PROSITE" id="PS50860">
    <property type="entry name" value="AA_TRNA_LIGASE_II_ALA"/>
    <property type="match status" value="1"/>
</dbReference>
<dbReference type="EMBL" id="CP016440">
    <property type="protein sequence ID" value="ANY15139.1"/>
    <property type="molecule type" value="Genomic_DNA"/>
</dbReference>
<evidence type="ECO:0000313" key="9">
    <source>
        <dbReference type="Proteomes" id="UP000053096"/>
    </source>
</evidence>
<keyword evidence="4" id="KW-0862">Zinc</keyword>
<dbReference type="Pfam" id="PF07973">
    <property type="entry name" value="tRNA_SAD"/>
    <property type="match status" value="1"/>
</dbReference>
<evidence type="ECO:0000313" key="8">
    <source>
        <dbReference type="EMBL" id="CUI51736.1"/>
    </source>
</evidence>
<dbReference type="PANTHER" id="PTHR43462:SF1">
    <property type="entry name" value="ALANYL-TRNA EDITING PROTEIN AARSD1"/>
    <property type="match status" value="1"/>
</dbReference>
<name>A0A0J6C9Y1_9BORD</name>
<dbReference type="GO" id="GO:0003676">
    <property type="term" value="F:nucleic acid binding"/>
    <property type="evidence" value="ECO:0007669"/>
    <property type="project" value="InterPro"/>
</dbReference>
<dbReference type="Gene3D" id="3.30.980.10">
    <property type="entry name" value="Threonyl-trna Synthetase, Chain A, domain 2"/>
    <property type="match status" value="1"/>
</dbReference>
<feature type="region of interest" description="Disordered" evidence="5">
    <location>
        <begin position="32"/>
        <end position="52"/>
    </location>
</feature>
<dbReference type="SUPFAM" id="SSF55186">
    <property type="entry name" value="ThrRS/AlaRS common domain"/>
    <property type="match status" value="1"/>
</dbReference>
<comment type="cofactor">
    <cofactor evidence="1">
        <name>Zn(2+)</name>
        <dbReference type="ChEBI" id="CHEBI:29105"/>
    </cofactor>
</comment>
<dbReference type="InterPro" id="IPR009000">
    <property type="entry name" value="Transl_B-barrel_sf"/>
</dbReference>
<comment type="subcellular location">
    <subcellularLocation>
        <location evidence="2">Cytoplasm</location>
    </subcellularLocation>
</comment>
<dbReference type="AlphaFoldDB" id="A0A0J6C9Y1"/>
<accession>A0A0J6C9Y1</accession>
<dbReference type="EC" id="6.1.1.7" evidence="8"/>
<dbReference type="InterPro" id="IPR018165">
    <property type="entry name" value="Ala-tRNA-synth_IIc_core"/>
</dbReference>
<dbReference type="InterPro" id="IPR051335">
    <property type="entry name" value="Alanyl-tRNA_Editing_Enzymes"/>
</dbReference>
<proteinExistence type="predicted"/>
<reference evidence="8 9" key="1">
    <citation type="submission" date="2015-09" db="EMBL/GenBank/DDBJ databases">
        <authorList>
            <person name="Jackson K.R."/>
            <person name="Lunt B.L."/>
            <person name="Fisher J.N.B."/>
            <person name="Gardner A.V."/>
            <person name="Bailey M.E."/>
            <person name="Deus L.M."/>
            <person name="Earl A.S."/>
            <person name="Gibby P.D."/>
            <person name="Hartmann K.A."/>
            <person name="Liu J.E."/>
            <person name="Manci A.M."/>
            <person name="Nielsen D.A."/>
            <person name="Solomon M.B."/>
            <person name="Breakwell D.P."/>
            <person name="Burnett S.H."/>
            <person name="Grose J.H."/>
        </authorList>
    </citation>
    <scope>NUCLEOTIDE SEQUENCE [LARGE SCALE GENOMIC DNA]</scope>
    <source>
        <strain evidence="8 9">2789STDY5608636</strain>
    </source>
</reference>
<evidence type="ECO:0000313" key="7">
    <source>
        <dbReference type="EMBL" id="ANY15139.1"/>
    </source>
</evidence>
<reference evidence="7 10" key="2">
    <citation type="submission" date="2016-07" db="EMBL/GenBank/DDBJ databases">
        <title>Complete genome sequences of Bordetella pseudohinzii.</title>
        <authorList>
            <person name="Spilker T."/>
            <person name="Darrah R."/>
            <person name="LiPuma J.J."/>
        </authorList>
    </citation>
    <scope>NUCLEOTIDE SEQUENCE [LARGE SCALE GENOMIC DNA]</scope>
    <source>
        <strain evidence="7 10">HI4681</strain>
    </source>
</reference>
<keyword evidence="8" id="KW-0436">Ligase</keyword>
<dbReference type="InterPro" id="IPR012947">
    <property type="entry name" value="tRNA_SAD"/>
</dbReference>
<dbReference type="Gene3D" id="2.40.30.130">
    <property type="match status" value="1"/>
</dbReference>
<dbReference type="GO" id="GO:0004813">
    <property type="term" value="F:alanine-tRNA ligase activity"/>
    <property type="evidence" value="ECO:0007669"/>
    <property type="project" value="UniProtKB-EC"/>
</dbReference>
<organism evidence="8 9">
    <name type="scientific">Bordetella pseudohinzii</name>
    <dbReference type="NCBI Taxonomy" id="1331258"/>
    <lineage>
        <taxon>Bacteria</taxon>
        <taxon>Pseudomonadati</taxon>
        <taxon>Pseudomonadota</taxon>
        <taxon>Betaproteobacteria</taxon>
        <taxon>Burkholderiales</taxon>
        <taxon>Alcaligenaceae</taxon>
        <taxon>Bordetella</taxon>
    </lineage>
</organism>
<sequence length="241" mass="26097">MPSPAFYHAHPETLTLDTQVVDARPGRVLLAESPFYPGGGGQPADRGSLQGRDGPLAVSGFETLAGRTWILLADPGAELRDTVRASVDADFRQMMRELHTGTHILNALVFQAFDGALVTGVQMNEDGTARMDFDLPDADNERIRALEGAINDAIGQDLPVRDVYLPMTEAQQSHGLIRSKSVAPPPTADNLIRIVDIVGLDRQACGGTHLARTGASRPLRILKIDNKGRHNRRVRLALADL</sequence>
<dbReference type="GO" id="GO:0002161">
    <property type="term" value="F:aminoacyl-tRNA deacylase activity"/>
    <property type="evidence" value="ECO:0007669"/>
    <property type="project" value="UniProtKB-ARBA"/>
</dbReference>
<dbReference type="KEGG" id="bpdz:BBN53_04080"/>
<feature type="domain" description="Alanyl-transfer RNA synthetases family profile" evidence="6">
    <location>
        <begin position="1"/>
        <end position="241"/>
    </location>
</feature>
<dbReference type="GO" id="GO:0006419">
    <property type="term" value="P:alanyl-tRNA aminoacylation"/>
    <property type="evidence" value="ECO:0007669"/>
    <property type="project" value="InterPro"/>
</dbReference>
<keyword evidence="10" id="KW-1185">Reference proteome</keyword>
<evidence type="ECO:0000256" key="4">
    <source>
        <dbReference type="ARBA" id="ARBA00022833"/>
    </source>
</evidence>
<gene>
    <name evidence="8" type="primary">alaS_1</name>
    <name evidence="7" type="ORF">BBN53_04080</name>
    <name evidence="8" type="ORF">ERS370011_00922</name>
</gene>
<evidence type="ECO:0000256" key="3">
    <source>
        <dbReference type="ARBA" id="ARBA00022723"/>
    </source>
</evidence>
<dbReference type="PANTHER" id="PTHR43462">
    <property type="entry name" value="ALANYL-TRNA EDITING PROTEIN"/>
    <property type="match status" value="1"/>
</dbReference>
<dbReference type="Proteomes" id="UP000053096">
    <property type="component" value="Unassembled WGS sequence"/>
</dbReference>